<proteinExistence type="predicted"/>
<organism evidence="1 2">
    <name type="scientific">Clostridium tanneri</name>
    <dbReference type="NCBI Taxonomy" id="3037988"/>
    <lineage>
        <taxon>Bacteria</taxon>
        <taxon>Bacillati</taxon>
        <taxon>Bacillota</taxon>
        <taxon>Clostridia</taxon>
        <taxon>Eubacteriales</taxon>
        <taxon>Clostridiaceae</taxon>
        <taxon>Clostridium</taxon>
    </lineage>
</organism>
<comment type="caution">
    <text evidence="1">The sequence shown here is derived from an EMBL/GenBank/DDBJ whole genome shotgun (WGS) entry which is preliminary data.</text>
</comment>
<reference evidence="1 2" key="1">
    <citation type="submission" date="2023-04" db="EMBL/GenBank/DDBJ databases">
        <title>Clostridium tannerae sp. nov., isolated from the fecal material of an alpaca.</title>
        <authorList>
            <person name="Miller S."/>
            <person name="Hendry M."/>
            <person name="King J."/>
            <person name="Sankaranarayanan K."/>
            <person name="Lawson P.A."/>
        </authorList>
    </citation>
    <scope>NUCLEOTIDE SEQUENCE [LARGE SCALE GENOMIC DNA]</scope>
    <source>
        <strain evidence="1 2">A1-XYC3</strain>
    </source>
</reference>
<keyword evidence="2" id="KW-1185">Reference proteome</keyword>
<dbReference type="RefSeq" id="WP_318799347.1">
    <property type="nucleotide sequence ID" value="NZ_JARUJP010000058.1"/>
</dbReference>
<gene>
    <name evidence="1" type="ORF">P8V03_18815</name>
</gene>
<dbReference type="Proteomes" id="UP001281656">
    <property type="component" value="Unassembled WGS sequence"/>
</dbReference>
<name>A0ABU4JZ19_9CLOT</name>
<protein>
    <submittedName>
        <fullName evidence="1">Uncharacterized protein</fullName>
    </submittedName>
</protein>
<evidence type="ECO:0000313" key="1">
    <source>
        <dbReference type="EMBL" id="MDW8803183.1"/>
    </source>
</evidence>
<accession>A0ABU4JZ19</accession>
<sequence length="45" mass="5037">MLDHVNPLLVNRTTNPKPMLPVHTANGLKETLAKVFGLEIKQGHY</sequence>
<evidence type="ECO:0000313" key="2">
    <source>
        <dbReference type="Proteomes" id="UP001281656"/>
    </source>
</evidence>
<dbReference type="EMBL" id="JARUJP010000058">
    <property type="protein sequence ID" value="MDW8803183.1"/>
    <property type="molecule type" value="Genomic_DNA"/>
</dbReference>